<accession>A0A212J8W0</accession>
<keyword evidence="1" id="KW-1133">Transmembrane helix</keyword>
<dbReference type="RefSeq" id="WP_296939408.1">
    <property type="nucleotide sequence ID" value="NZ_LT599032.1"/>
</dbReference>
<protein>
    <submittedName>
        <fullName evidence="2">Uncharacterized protein</fullName>
    </submittedName>
</protein>
<evidence type="ECO:0000313" key="2">
    <source>
        <dbReference type="EMBL" id="SBV95645.1"/>
    </source>
</evidence>
<proteinExistence type="predicted"/>
<reference evidence="2" key="1">
    <citation type="submission" date="2016-04" db="EMBL/GenBank/DDBJ databases">
        <authorList>
            <person name="Evans L.H."/>
            <person name="Alamgir A."/>
            <person name="Owens N."/>
            <person name="Weber N.D."/>
            <person name="Virtaneva K."/>
            <person name="Barbian K."/>
            <person name="Babar A."/>
            <person name="Rosenke K."/>
        </authorList>
    </citation>
    <scope>NUCLEOTIDE SEQUENCE</scope>
    <source>
        <strain evidence="2">86-1</strain>
    </source>
</reference>
<feature type="transmembrane region" description="Helical" evidence="1">
    <location>
        <begin position="17"/>
        <end position="35"/>
    </location>
</feature>
<gene>
    <name evidence="2" type="ORF">KL86DYS1_11447</name>
</gene>
<dbReference type="EMBL" id="FLUM01000001">
    <property type="protein sequence ID" value="SBV95645.1"/>
    <property type="molecule type" value="Genomic_DNA"/>
</dbReference>
<feature type="transmembrane region" description="Helical" evidence="1">
    <location>
        <begin position="41"/>
        <end position="62"/>
    </location>
</feature>
<name>A0A212J8W0_9BACT</name>
<keyword evidence="1" id="KW-0472">Membrane</keyword>
<keyword evidence="1" id="KW-0812">Transmembrane</keyword>
<sequence length="151" mass="16975">MNELNINYEGISSTRKVANIVTGIYLAAFTLYFTVTEGIASRFGFFFFCAIVGFILADILILSNTLWLQGSILKIDTGSVTSALPKQSKVTIDWTSVSRVNIGISYIVFLINGEKKQRRIDLVTLRYEDVLATKAKIVEICEYKNIPYQND</sequence>
<evidence type="ECO:0000256" key="1">
    <source>
        <dbReference type="SAM" id="Phobius"/>
    </source>
</evidence>
<dbReference type="AlphaFoldDB" id="A0A212J8W0"/>
<organism evidence="2">
    <name type="scientific">uncultured Dysgonomonas sp</name>
    <dbReference type="NCBI Taxonomy" id="206096"/>
    <lineage>
        <taxon>Bacteria</taxon>
        <taxon>Pseudomonadati</taxon>
        <taxon>Bacteroidota</taxon>
        <taxon>Bacteroidia</taxon>
        <taxon>Bacteroidales</taxon>
        <taxon>Dysgonomonadaceae</taxon>
        <taxon>Dysgonomonas</taxon>
        <taxon>environmental samples</taxon>
    </lineage>
</organism>